<evidence type="ECO:0000256" key="1">
    <source>
        <dbReference type="SAM" id="Coils"/>
    </source>
</evidence>
<evidence type="ECO:0000313" key="3">
    <source>
        <dbReference type="EMBL" id="RAO66689.1"/>
    </source>
</evidence>
<dbReference type="GeneID" id="63791918"/>
<feature type="region of interest" description="Disordered" evidence="2">
    <location>
        <begin position="1"/>
        <end position="88"/>
    </location>
</feature>
<organism evidence="3 4">
    <name type="scientific">Talaromyces amestolkiae</name>
    <dbReference type="NCBI Taxonomy" id="1196081"/>
    <lineage>
        <taxon>Eukaryota</taxon>
        <taxon>Fungi</taxon>
        <taxon>Dikarya</taxon>
        <taxon>Ascomycota</taxon>
        <taxon>Pezizomycotina</taxon>
        <taxon>Eurotiomycetes</taxon>
        <taxon>Eurotiomycetidae</taxon>
        <taxon>Eurotiales</taxon>
        <taxon>Trichocomaceae</taxon>
        <taxon>Talaromyces</taxon>
        <taxon>Talaromyces sect. Talaromyces</taxon>
    </lineage>
</organism>
<keyword evidence="1" id="KW-0175">Coiled coil</keyword>
<comment type="caution">
    <text evidence="3">The sequence shown here is derived from an EMBL/GenBank/DDBJ whole genome shotgun (WGS) entry which is preliminary data.</text>
</comment>
<keyword evidence="4" id="KW-1185">Reference proteome</keyword>
<dbReference type="Proteomes" id="UP000249363">
    <property type="component" value="Unassembled WGS sequence"/>
</dbReference>
<dbReference type="EMBL" id="MIKG01000004">
    <property type="protein sequence ID" value="RAO66689.1"/>
    <property type="molecule type" value="Genomic_DNA"/>
</dbReference>
<evidence type="ECO:0000313" key="4">
    <source>
        <dbReference type="Proteomes" id="UP000249363"/>
    </source>
</evidence>
<feature type="coiled-coil region" evidence="1">
    <location>
        <begin position="129"/>
        <end position="156"/>
    </location>
</feature>
<dbReference type="RefSeq" id="XP_040731206.1">
    <property type="nucleotide sequence ID" value="XM_040874877.1"/>
</dbReference>
<name>A0A364KT28_TALAM</name>
<accession>A0A364KT28</accession>
<evidence type="ECO:0000256" key="2">
    <source>
        <dbReference type="SAM" id="MobiDB-lite"/>
    </source>
</evidence>
<gene>
    <name evidence="3" type="ORF">BHQ10_002701</name>
</gene>
<feature type="compositionally biased region" description="Low complexity" evidence="2">
    <location>
        <begin position="1"/>
        <end position="18"/>
    </location>
</feature>
<dbReference type="AlphaFoldDB" id="A0A364KT28"/>
<protein>
    <submittedName>
        <fullName evidence="3">Uncharacterized protein</fullName>
    </submittedName>
</protein>
<feature type="compositionally biased region" description="Low complexity" evidence="2">
    <location>
        <begin position="55"/>
        <end position="75"/>
    </location>
</feature>
<reference evidence="3 4" key="1">
    <citation type="journal article" date="2017" name="Biotechnol. Biofuels">
        <title>Differential beta-glucosidase expression as a function of carbon source availability in Talaromyces amestolkiae: a genomic and proteomic approach.</title>
        <authorList>
            <person name="de Eugenio L.I."/>
            <person name="Mendez-Liter J.A."/>
            <person name="Nieto-Dominguez M."/>
            <person name="Alonso L."/>
            <person name="Gil-Munoz J."/>
            <person name="Barriuso J."/>
            <person name="Prieto A."/>
            <person name="Martinez M.J."/>
        </authorList>
    </citation>
    <scope>NUCLEOTIDE SEQUENCE [LARGE SCALE GENOMIC DNA]</scope>
    <source>
        <strain evidence="3 4">CIB</strain>
    </source>
</reference>
<proteinExistence type="predicted"/>
<sequence length="162" mass="17342">MTEIPMSDAAAPAADVSSPPAPESSGLKKRRWRSPSQEPPRTGKKLKKNESESTAAPASAPDPAPTLAAAAAAAPAPAPAPAPSRLSGVHLRTKAELFELAAKREDEWKTRQIQLADDKHALEYYKKRVEETERAIAAAPAKIAELKKEMKRLKSAAFAAKK</sequence>